<dbReference type="PANTHER" id="PTHR44688">
    <property type="entry name" value="DNA-BINDING TRANSCRIPTIONAL ACTIVATOR DEVR_DOSR"/>
    <property type="match status" value="1"/>
</dbReference>
<accession>A0ABY6ASF4</accession>
<dbReference type="Gene3D" id="3.40.50.2300">
    <property type="match status" value="1"/>
</dbReference>
<dbReference type="InterPro" id="IPR016032">
    <property type="entry name" value="Sig_transdc_resp-reg_C-effctor"/>
</dbReference>
<dbReference type="PROSITE" id="PS50043">
    <property type="entry name" value="HTH_LUXR_2"/>
    <property type="match status" value="1"/>
</dbReference>
<evidence type="ECO:0000259" key="6">
    <source>
        <dbReference type="PROSITE" id="PS50110"/>
    </source>
</evidence>
<keyword evidence="3" id="KW-0804">Transcription</keyword>
<name>A0ABY6ASF4_9BURK</name>
<dbReference type="CDD" id="cd06170">
    <property type="entry name" value="LuxR_C_like"/>
    <property type="match status" value="1"/>
</dbReference>
<evidence type="ECO:0000313" key="7">
    <source>
        <dbReference type="EMBL" id="UXH76166.1"/>
    </source>
</evidence>
<dbReference type="SUPFAM" id="SSF46894">
    <property type="entry name" value="C-terminal effector domain of the bipartite response regulators"/>
    <property type="match status" value="1"/>
</dbReference>
<gene>
    <name evidence="7" type="ORF">N4261_13895</name>
</gene>
<dbReference type="PROSITE" id="PS50110">
    <property type="entry name" value="RESPONSE_REGULATORY"/>
    <property type="match status" value="1"/>
</dbReference>
<proteinExistence type="predicted"/>
<dbReference type="PROSITE" id="PS00622">
    <property type="entry name" value="HTH_LUXR_1"/>
    <property type="match status" value="1"/>
</dbReference>
<dbReference type="Pfam" id="PF00196">
    <property type="entry name" value="GerE"/>
    <property type="match status" value="1"/>
</dbReference>
<reference evidence="7" key="1">
    <citation type="submission" date="2022-10" db="EMBL/GenBank/DDBJ databases">
        <title>Characterization and whole genome sequencing of a new Roseateles species, isolated from fresh water.</title>
        <authorList>
            <person name="Guliayeva D.Y."/>
            <person name="Akhremchuk A.E."/>
            <person name="Sikolenko M.A."/>
            <person name="Valentovich L.N."/>
            <person name="Sidarenka A.V."/>
        </authorList>
    </citation>
    <scope>NUCLEOTIDE SEQUENCE</scope>
    <source>
        <strain evidence="7">BIM B-1768</strain>
    </source>
</reference>
<dbReference type="EMBL" id="CP104562">
    <property type="protein sequence ID" value="UXH76166.1"/>
    <property type="molecule type" value="Genomic_DNA"/>
</dbReference>
<dbReference type="SMART" id="SM00421">
    <property type="entry name" value="HTH_LUXR"/>
    <property type="match status" value="1"/>
</dbReference>
<sequence length="235" mass="24841">MNSNFESARRIRVLVLYNESIVAAGLCAALAQQPDLELHDGAQADASGGAFDVVVCDYETGMALAQEDGQRPGKPGAEPPALILTSLSSEAAVVQAMARGVQGYVLLGGALEELLSGIRELARGKRYMSQAVAHRIVESMGRESLTLRETEVLQLLGRGQCNKSIARDMDISLGTVKTHVKAVMAKLGADSRMHAVTVAAHRGLIALVDDAAVPPTAPRSGRRVLATPVQASQYE</sequence>
<dbReference type="Proteomes" id="UP001064933">
    <property type="component" value="Chromosome"/>
</dbReference>
<feature type="domain" description="HTH luxR-type" evidence="5">
    <location>
        <begin position="138"/>
        <end position="203"/>
    </location>
</feature>
<dbReference type="SUPFAM" id="SSF52172">
    <property type="entry name" value="CheY-like"/>
    <property type="match status" value="1"/>
</dbReference>
<evidence type="ECO:0000313" key="8">
    <source>
        <dbReference type="Proteomes" id="UP001064933"/>
    </source>
</evidence>
<keyword evidence="1" id="KW-0805">Transcription regulation</keyword>
<keyword evidence="4" id="KW-0597">Phosphoprotein</keyword>
<organism evidence="7 8">
    <name type="scientific">Roseateles amylovorans</name>
    <dbReference type="NCBI Taxonomy" id="2978473"/>
    <lineage>
        <taxon>Bacteria</taxon>
        <taxon>Pseudomonadati</taxon>
        <taxon>Pseudomonadota</taxon>
        <taxon>Betaproteobacteria</taxon>
        <taxon>Burkholderiales</taxon>
        <taxon>Sphaerotilaceae</taxon>
        <taxon>Roseateles</taxon>
    </lineage>
</organism>
<feature type="modified residue" description="4-aspartylphosphate" evidence="4">
    <location>
        <position position="57"/>
    </location>
</feature>
<keyword evidence="8" id="KW-1185">Reference proteome</keyword>
<dbReference type="PANTHER" id="PTHR44688:SF16">
    <property type="entry name" value="DNA-BINDING TRANSCRIPTIONAL ACTIVATOR DEVR_DOSR"/>
    <property type="match status" value="1"/>
</dbReference>
<dbReference type="PRINTS" id="PR00038">
    <property type="entry name" value="HTHLUXR"/>
</dbReference>
<dbReference type="InterPro" id="IPR011006">
    <property type="entry name" value="CheY-like_superfamily"/>
</dbReference>
<evidence type="ECO:0000256" key="2">
    <source>
        <dbReference type="ARBA" id="ARBA00023125"/>
    </source>
</evidence>
<keyword evidence="2" id="KW-0238">DNA-binding</keyword>
<dbReference type="RefSeq" id="WP_261755898.1">
    <property type="nucleotide sequence ID" value="NZ_CP104562.2"/>
</dbReference>
<dbReference type="InterPro" id="IPR000792">
    <property type="entry name" value="Tscrpt_reg_LuxR_C"/>
</dbReference>
<evidence type="ECO:0000256" key="3">
    <source>
        <dbReference type="ARBA" id="ARBA00023163"/>
    </source>
</evidence>
<feature type="domain" description="Response regulatory" evidence="6">
    <location>
        <begin position="12"/>
        <end position="122"/>
    </location>
</feature>
<evidence type="ECO:0000256" key="1">
    <source>
        <dbReference type="ARBA" id="ARBA00023015"/>
    </source>
</evidence>
<evidence type="ECO:0000259" key="5">
    <source>
        <dbReference type="PROSITE" id="PS50043"/>
    </source>
</evidence>
<protein>
    <submittedName>
        <fullName evidence="7">Response regulator transcription factor</fullName>
    </submittedName>
</protein>
<dbReference type="InterPro" id="IPR001789">
    <property type="entry name" value="Sig_transdc_resp-reg_receiver"/>
</dbReference>
<evidence type="ECO:0000256" key="4">
    <source>
        <dbReference type="PROSITE-ProRule" id="PRU00169"/>
    </source>
</evidence>